<protein>
    <submittedName>
        <fullName evidence="1">Uncharacterized protein</fullName>
    </submittedName>
</protein>
<dbReference type="GO" id="GO:0019068">
    <property type="term" value="P:virion assembly"/>
    <property type="evidence" value="ECO:0007669"/>
    <property type="project" value="InterPro"/>
</dbReference>
<evidence type="ECO:0000313" key="2">
    <source>
        <dbReference type="Proteomes" id="UP000504844"/>
    </source>
</evidence>
<dbReference type="KEGG" id="dee:HQN60_12620"/>
<dbReference type="EMBL" id="CP054143">
    <property type="protein sequence ID" value="QKJ67481.1"/>
    <property type="molecule type" value="Genomic_DNA"/>
</dbReference>
<dbReference type="InterPro" id="IPR008018">
    <property type="entry name" value="Phage_tail_attach_FII"/>
</dbReference>
<keyword evidence="2" id="KW-1185">Reference proteome</keyword>
<evidence type="ECO:0000313" key="1">
    <source>
        <dbReference type="EMBL" id="QKJ67481.1"/>
    </source>
</evidence>
<name>A0A6M8SS22_9NEIS</name>
<reference evidence="1 2" key="1">
    <citation type="submission" date="2020-05" db="EMBL/GenBank/DDBJ databases">
        <title>Complete genome sequence of Deefgea sp. D17.</title>
        <authorList>
            <person name="Bae J.-W."/>
            <person name="Han J.E."/>
        </authorList>
    </citation>
    <scope>NUCLEOTIDE SEQUENCE [LARGE SCALE GENOMIC DNA]</scope>
    <source>
        <strain evidence="1 2">D17</strain>
    </source>
</reference>
<dbReference type="Proteomes" id="UP000504844">
    <property type="component" value="Chromosome"/>
</dbReference>
<proteinExistence type="predicted"/>
<sequence length="90" mass="9490">MTENPAAFLVDFGVPMTFGAVVSKVIFDEVNAAAQFGGFAGKSISITYDPADFVGLDVGSHVTINAQLFEVMSPPEGDALLRVNLQKVTP</sequence>
<dbReference type="RefSeq" id="WP_173533983.1">
    <property type="nucleotide sequence ID" value="NZ_CP054143.1"/>
</dbReference>
<gene>
    <name evidence="1" type="ORF">HQN60_12620</name>
</gene>
<dbReference type="AlphaFoldDB" id="A0A6M8SS22"/>
<dbReference type="Pfam" id="PF05354">
    <property type="entry name" value="Phage_attach"/>
    <property type="match status" value="1"/>
</dbReference>
<accession>A0A6M8SS22</accession>
<organism evidence="1 2">
    <name type="scientific">Deefgea piscis</name>
    <dbReference type="NCBI Taxonomy" id="2739061"/>
    <lineage>
        <taxon>Bacteria</taxon>
        <taxon>Pseudomonadati</taxon>
        <taxon>Pseudomonadota</taxon>
        <taxon>Betaproteobacteria</taxon>
        <taxon>Neisseriales</taxon>
        <taxon>Chitinibacteraceae</taxon>
        <taxon>Deefgea</taxon>
    </lineage>
</organism>